<organism evidence="1 2">
    <name type="scientific">Zunongwangia profunda (strain DSM 18752 / CCTCC AB 206139 / SM-A87)</name>
    <name type="common">Wangia profunda</name>
    <dbReference type="NCBI Taxonomy" id="655815"/>
    <lineage>
        <taxon>Bacteria</taxon>
        <taxon>Pseudomonadati</taxon>
        <taxon>Bacteroidota</taxon>
        <taxon>Flavobacteriia</taxon>
        <taxon>Flavobacteriales</taxon>
        <taxon>Flavobacteriaceae</taxon>
        <taxon>Zunongwangia</taxon>
    </lineage>
</organism>
<dbReference type="EMBL" id="CP001650">
    <property type="protein sequence ID" value="ADF53236.1"/>
    <property type="molecule type" value="Genomic_DNA"/>
</dbReference>
<sequence length="35" mass="4084">MSKFYPFSSLAKINLKEIIQLKPKTSKYESSTNFN</sequence>
<dbReference type="HOGENOM" id="CLU_3368214_0_0_10"/>
<name>D5BGQ5_ZUNPS</name>
<accession>D5BGQ5</accession>
<reference evidence="1 2" key="1">
    <citation type="journal article" date="2010" name="BMC Genomics">
        <title>The complete genome of Zunongwangia profunda SM-A87 reveals its adaptation to the deep-sea environment and ecological role in sedimentary organic nitrogen degradation.</title>
        <authorList>
            <person name="Qin Q.L."/>
            <person name="Zhang X.Y."/>
            <person name="Wang X.M."/>
            <person name="Liu G.M."/>
            <person name="Chen X.L."/>
            <person name="Xie B.B."/>
            <person name="Dang H.Y."/>
            <person name="Zhou B.C."/>
            <person name="Yu J."/>
            <person name="Zhang Y.Z."/>
        </authorList>
    </citation>
    <scope>NUCLEOTIDE SEQUENCE [LARGE SCALE GENOMIC DNA]</scope>
    <source>
        <strain evidence="2">DSM 18752 / CCTCC AB 206139 / SM-A87</strain>
    </source>
</reference>
<evidence type="ECO:0000313" key="1">
    <source>
        <dbReference type="EMBL" id="ADF53236.1"/>
    </source>
</evidence>
<proteinExistence type="predicted"/>
<protein>
    <submittedName>
        <fullName evidence="1">Uncharacterized protein</fullName>
    </submittedName>
</protein>
<dbReference type="KEGG" id="zpr:ZPR_2916"/>
<dbReference type="STRING" id="655815.ZPR_2916"/>
<dbReference type="Proteomes" id="UP000001654">
    <property type="component" value="Chromosome"/>
</dbReference>
<gene>
    <name evidence="1" type="ordered locus">ZPR_2916</name>
</gene>
<keyword evidence="2" id="KW-1185">Reference proteome</keyword>
<dbReference type="AlphaFoldDB" id="D5BGQ5"/>
<evidence type="ECO:0000313" key="2">
    <source>
        <dbReference type="Proteomes" id="UP000001654"/>
    </source>
</evidence>